<proteinExistence type="predicted"/>
<sequence>LLSPSRRKLIQKYLSLQKYRYSAPSPSPYCNSVQIAVETPLLKARRCRLPSK</sequence>
<feature type="non-terminal residue" evidence="1">
    <location>
        <position position="1"/>
    </location>
</feature>
<feature type="non-terminal residue" evidence="1">
    <location>
        <position position="52"/>
    </location>
</feature>
<name>A0ABU6UG29_9FABA</name>
<accession>A0ABU6UG29</accession>
<reference evidence="1 2" key="1">
    <citation type="journal article" date="2023" name="Plants (Basel)">
        <title>Bridging the Gap: Combining Genomics and Transcriptomics Approaches to Understand Stylosanthes scabra, an Orphan Legume from the Brazilian Caatinga.</title>
        <authorList>
            <person name="Ferreira-Neto J.R.C."/>
            <person name="da Silva M.D."/>
            <person name="Binneck E."/>
            <person name="de Melo N.F."/>
            <person name="da Silva R.H."/>
            <person name="de Melo A.L.T.M."/>
            <person name="Pandolfi V."/>
            <person name="Bustamante F.O."/>
            <person name="Brasileiro-Vidal A.C."/>
            <person name="Benko-Iseppon A.M."/>
        </authorList>
    </citation>
    <scope>NUCLEOTIDE SEQUENCE [LARGE SCALE GENOMIC DNA]</scope>
    <source>
        <tissue evidence="1">Leaves</tissue>
    </source>
</reference>
<evidence type="ECO:0000313" key="2">
    <source>
        <dbReference type="Proteomes" id="UP001341840"/>
    </source>
</evidence>
<dbReference type="EMBL" id="JASCZI010121131">
    <property type="protein sequence ID" value="MED6159994.1"/>
    <property type="molecule type" value="Genomic_DNA"/>
</dbReference>
<organism evidence="1 2">
    <name type="scientific">Stylosanthes scabra</name>
    <dbReference type="NCBI Taxonomy" id="79078"/>
    <lineage>
        <taxon>Eukaryota</taxon>
        <taxon>Viridiplantae</taxon>
        <taxon>Streptophyta</taxon>
        <taxon>Embryophyta</taxon>
        <taxon>Tracheophyta</taxon>
        <taxon>Spermatophyta</taxon>
        <taxon>Magnoliopsida</taxon>
        <taxon>eudicotyledons</taxon>
        <taxon>Gunneridae</taxon>
        <taxon>Pentapetalae</taxon>
        <taxon>rosids</taxon>
        <taxon>fabids</taxon>
        <taxon>Fabales</taxon>
        <taxon>Fabaceae</taxon>
        <taxon>Papilionoideae</taxon>
        <taxon>50 kb inversion clade</taxon>
        <taxon>dalbergioids sensu lato</taxon>
        <taxon>Dalbergieae</taxon>
        <taxon>Pterocarpus clade</taxon>
        <taxon>Stylosanthes</taxon>
    </lineage>
</organism>
<evidence type="ECO:0000313" key="1">
    <source>
        <dbReference type="EMBL" id="MED6159994.1"/>
    </source>
</evidence>
<gene>
    <name evidence="1" type="ORF">PIB30_047361</name>
</gene>
<comment type="caution">
    <text evidence="1">The sequence shown here is derived from an EMBL/GenBank/DDBJ whole genome shotgun (WGS) entry which is preliminary data.</text>
</comment>
<protein>
    <submittedName>
        <fullName evidence="1">Uncharacterized protein</fullName>
    </submittedName>
</protein>
<dbReference type="Proteomes" id="UP001341840">
    <property type="component" value="Unassembled WGS sequence"/>
</dbReference>
<keyword evidence="2" id="KW-1185">Reference proteome</keyword>